<accession>A0AAW1MRW7</accession>
<protein>
    <recommendedName>
        <fullName evidence="2">DUF6598 domain-containing protein</fullName>
    </recommendedName>
</protein>
<evidence type="ECO:0000256" key="1">
    <source>
        <dbReference type="SAM" id="MobiDB-lite"/>
    </source>
</evidence>
<dbReference type="Proteomes" id="UP001443914">
    <property type="component" value="Unassembled WGS sequence"/>
</dbReference>
<feature type="domain" description="DUF6598" evidence="2">
    <location>
        <begin position="121"/>
        <end position="367"/>
    </location>
</feature>
<organism evidence="3 4">
    <name type="scientific">Saponaria officinalis</name>
    <name type="common">Common soapwort</name>
    <name type="synonym">Lychnis saponaria</name>
    <dbReference type="NCBI Taxonomy" id="3572"/>
    <lineage>
        <taxon>Eukaryota</taxon>
        <taxon>Viridiplantae</taxon>
        <taxon>Streptophyta</taxon>
        <taxon>Embryophyta</taxon>
        <taxon>Tracheophyta</taxon>
        <taxon>Spermatophyta</taxon>
        <taxon>Magnoliopsida</taxon>
        <taxon>eudicotyledons</taxon>
        <taxon>Gunneridae</taxon>
        <taxon>Pentapetalae</taxon>
        <taxon>Caryophyllales</taxon>
        <taxon>Caryophyllaceae</taxon>
        <taxon>Caryophylleae</taxon>
        <taxon>Saponaria</taxon>
    </lineage>
</organism>
<dbReference type="EMBL" id="JBDFQZ010000002">
    <property type="protein sequence ID" value="KAK9748903.1"/>
    <property type="molecule type" value="Genomic_DNA"/>
</dbReference>
<sequence length="686" mass="76647">MVGYEPDLDLFRNKDFVKRLRRFINGGNDGDQGSDSEPSNINTPLSGDATLSVNTLSANDATLSVIRPCTSNTPLLPADDPSLSVDASLADDATLSSRLTRPYHLHELSINDNDHCLTTPLIQVFSVCISLNIDLGKPCEIYGSIRAWEGSRPRFYLYERGPEDSETIDGDGTLSLIGPHDGAIIPSLNNSLDICLRDRVQGVDVVNSMLELDPITEDSFDRLLKRDVQGPFAVAHVYYAVFQHAHYATVQVTVTKNDVGDNSCQATDIYGSIVTGYANARKYCSVDEDLKLLETRVFDKQSHQPLRVMLGTPIRLSRDVVAVPAYSTLTMQVNLWDSIHGKIADETLNFPAHMMGHNPVYIRTQYVCVEVLLWWDHVYHYLYNDRFMEVSEMRKKPRVIYNQQPSSPFIPRMKPPVYVGYPKVEVFSVFVGGISKNISALCGAILVNDGGSTYSIYNRDDSCLELLSDNGLASIEVNYRAIDNFDFGIILFLRDPVGNLEVSRGSLGWHVGSLESYMSWYSKRLCSVVRGDDGYAAVHYEVFSDAFEAFLEVKLLAEGCHDSCVNLYGSLFGLYGGCDYTTSYDNKYYKSRLFDRPRDRSVEQNVGSGIALLKSIVVVPNESYLIIEANLCLLGSDSVEVPIRGTHKFQIDLSNTVSKFIQGEHYGIEICVKFMKQQSYSVVVNR</sequence>
<dbReference type="EMBL" id="JBDFQZ010000002">
    <property type="protein sequence ID" value="KAK9748902.1"/>
    <property type="molecule type" value="Genomic_DNA"/>
</dbReference>
<feature type="domain" description="DUF6598" evidence="2">
    <location>
        <begin position="424"/>
        <end position="670"/>
    </location>
</feature>
<name>A0AAW1MRW7_SAPOF</name>
<dbReference type="InterPro" id="IPR046533">
    <property type="entry name" value="DUF6598"/>
</dbReference>
<feature type="compositionally biased region" description="Polar residues" evidence="1">
    <location>
        <begin position="37"/>
        <end position="47"/>
    </location>
</feature>
<dbReference type="EMBL" id="JBDFQZ010000002">
    <property type="protein sequence ID" value="KAK9748901.1"/>
    <property type="molecule type" value="Genomic_DNA"/>
</dbReference>
<reference evidence="3 4" key="1">
    <citation type="submission" date="2024-03" db="EMBL/GenBank/DDBJ databases">
        <title>WGS assembly of Saponaria officinalis var. Norfolk2.</title>
        <authorList>
            <person name="Jenkins J."/>
            <person name="Shu S."/>
            <person name="Grimwood J."/>
            <person name="Barry K."/>
            <person name="Goodstein D."/>
            <person name="Schmutz J."/>
            <person name="Leebens-Mack J."/>
            <person name="Osbourn A."/>
        </authorList>
    </citation>
    <scope>NUCLEOTIDE SEQUENCE [LARGE SCALE GENOMIC DNA]</scope>
    <source>
        <strain evidence="4">cv. Norfolk2</strain>
        <strain evidence="3">JIC</strain>
        <tissue evidence="3">Leaf</tissue>
    </source>
</reference>
<evidence type="ECO:0000259" key="2">
    <source>
        <dbReference type="Pfam" id="PF20241"/>
    </source>
</evidence>
<dbReference type="AlphaFoldDB" id="A0AAW1MRW7"/>
<feature type="region of interest" description="Disordered" evidence="1">
    <location>
        <begin position="26"/>
        <end position="47"/>
    </location>
</feature>
<dbReference type="PANTHER" id="PTHR33065:SF88">
    <property type="entry name" value="OS11G0104220 PROTEIN"/>
    <property type="match status" value="1"/>
</dbReference>
<evidence type="ECO:0000313" key="3">
    <source>
        <dbReference type="EMBL" id="KAK9748901.1"/>
    </source>
</evidence>
<keyword evidence="4" id="KW-1185">Reference proteome</keyword>
<gene>
    <name evidence="3" type="ORF">RND81_02G089000</name>
</gene>
<dbReference type="Pfam" id="PF20241">
    <property type="entry name" value="DUF6598"/>
    <property type="match status" value="2"/>
</dbReference>
<proteinExistence type="predicted"/>
<comment type="caution">
    <text evidence="3">The sequence shown here is derived from an EMBL/GenBank/DDBJ whole genome shotgun (WGS) entry which is preliminary data.</text>
</comment>
<dbReference type="PANTHER" id="PTHR33065">
    <property type="entry name" value="OS07G0486400 PROTEIN"/>
    <property type="match status" value="1"/>
</dbReference>
<evidence type="ECO:0000313" key="4">
    <source>
        <dbReference type="Proteomes" id="UP001443914"/>
    </source>
</evidence>